<organism evidence="2 3">
    <name type="scientific">Sphingomonas jejuensis</name>
    <dbReference type="NCBI Taxonomy" id="904715"/>
    <lineage>
        <taxon>Bacteria</taxon>
        <taxon>Pseudomonadati</taxon>
        <taxon>Pseudomonadota</taxon>
        <taxon>Alphaproteobacteria</taxon>
        <taxon>Sphingomonadales</taxon>
        <taxon>Sphingomonadaceae</taxon>
        <taxon>Sphingomonas</taxon>
    </lineage>
</organism>
<keyword evidence="1" id="KW-0472">Membrane</keyword>
<comment type="caution">
    <text evidence="2">The sequence shown here is derived from an EMBL/GenBank/DDBJ whole genome shotgun (WGS) entry which is preliminary data.</text>
</comment>
<accession>A0ABX0XHS8</accession>
<feature type="transmembrane region" description="Helical" evidence="1">
    <location>
        <begin position="42"/>
        <end position="67"/>
    </location>
</feature>
<feature type="transmembrane region" description="Helical" evidence="1">
    <location>
        <begin position="73"/>
        <end position="96"/>
    </location>
</feature>
<proteinExistence type="predicted"/>
<gene>
    <name evidence="2" type="ORF">GGR88_000259</name>
</gene>
<sequence>MSEFEFLFALFGLVLGLSIVEVLGGLARTIEARVRPGSAVRIGWLTPALGLFVLLDLLSFWAAAWAVRDVVRLSIASMVGVTAFAGAYYLAAHLVFPRDPAEHADLDVHFFRVRRIVLGVMLALLLCQLGWYLSEPTLAPLLRNPVAWGMTAVLLVLMLAAIAVRGRRLAGATMAALIVRYLLLSLW</sequence>
<dbReference type="RefSeq" id="WP_167952227.1">
    <property type="nucleotide sequence ID" value="NZ_JAATJE010000001.1"/>
</dbReference>
<evidence type="ECO:0000313" key="3">
    <source>
        <dbReference type="Proteomes" id="UP000734218"/>
    </source>
</evidence>
<dbReference type="Proteomes" id="UP000734218">
    <property type="component" value="Unassembled WGS sequence"/>
</dbReference>
<reference evidence="2 3" key="1">
    <citation type="submission" date="2020-03" db="EMBL/GenBank/DDBJ databases">
        <title>Genomic Encyclopedia of Type Strains, Phase IV (KMG-IV): sequencing the most valuable type-strain genomes for metagenomic binning, comparative biology and taxonomic classification.</title>
        <authorList>
            <person name="Goeker M."/>
        </authorList>
    </citation>
    <scope>NUCLEOTIDE SEQUENCE [LARGE SCALE GENOMIC DNA]</scope>
    <source>
        <strain evidence="2 3">DSM 27651</strain>
    </source>
</reference>
<name>A0ABX0XHS8_9SPHN</name>
<evidence type="ECO:0000313" key="2">
    <source>
        <dbReference type="EMBL" id="NJC32785.1"/>
    </source>
</evidence>
<keyword evidence="1" id="KW-0812">Transmembrane</keyword>
<protein>
    <submittedName>
        <fullName evidence="2">Uncharacterized protein</fullName>
    </submittedName>
</protein>
<dbReference type="EMBL" id="JAATJE010000001">
    <property type="protein sequence ID" value="NJC32785.1"/>
    <property type="molecule type" value="Genomic_DNA"/>
</dbReference>
<feature type="transmembrane region" description="Helical" evidence="1">
    <location>
        <begin position="116"/>
        <end position="134"/>
    </location>
</feature>
<feature type="transmembrane region" description="Helical" evidence="1">
    <location>
        <begin position="146"/>
        <end position="164"/>
    </location>
</feature>
<keyword evidence="1" id="KW-1133">Transmembrane helix</keyword>
<keyword evidence="3" id="KW-1185">Reference proteome</keyword>
<feature type="transmembrane region" description="Helical" evidence="1">
    <location>
        <begin position="6"/>
        <end position="30"/>
    </location>
</feature>
<evidence type="ECO:0000256" key="1">
    <source>
        <dbReference type="SAM" id="Phobius"/>
    </source>
</evidence>